<name>A0A224YUV3_9ACAR</name>
<reference evidence="4" key="1">
    <citation type="journal article" date="2017" name="Parasit. Vectors">
        <title>Sialotranscriptomics of Rhipicephalus zambeziensis reveals intricate expression profiles of secretory proteins and suggests tight temporal transcriptional regulation during blood-feeding.</title>
        <authorList>
            <person name="de Castro M.H."/>
            <person name="de Klerk D."/>
            <person name="Pienaar R."/>
            <person name="Rees D.J.G."/>
            <person name="Mans B.J."/>
        </authorList>
    </citation>
    <scope>NUCLEOTIDE SEQUENCE</scope>
    <source>
        <tissue evidence="4">Salivary glands</tissue>
    </source>
</reference>
<evidence type="ECO:0000256" key="2">
    <source>
        <dbReference type="SAM" id="MobiDB-lite"/>
    </source>
</evidence>
<feature type="region of interest" description="Disordered" evidence="2">
    <location>
        <begin position="177"/>
        <end position="309"/>
    </location>
</feature>
<dbReference type="SMART" id="SM01300">
    <property type="entry name" value="PEHE"/>
    <property type="match status" value="1"/>
</dbReference>
<proteinExistence type="predicted"/>
<evidence type="ECO:0000259" key="3">
    <source>
        <dbReference type="PROSITE" id="PS52052"/>
    </source>
</evidence>
<dbReference type="PANTHER" id="PTHR21656">
    <property type="entry name" value="MALE-SPECIFIC LETHAL-1 PROTEIN"/>
    <property type="match status" value="1"/>
</dbReference>
<feature type="compositionally biased region" description="Basic residues" evidence="2">
    <location>
        <begin position="464"/>
        <end position="478"/>
    </location>
</feature>
<dbReference type="Gene3D" id="6.10.250.3170">
    <property type="match status" value="1"/>
</dbReference>
<feature type="compositionally biased region" description="Basic and acidic residues" evidence="2">
    <location>
        <begin position="454"/>
        <end position="463"/>
    </location>
</feature>
<dbReference type="Pfam" id="PF15275">
    <property type="entry name" value="PEHE"/>
    <property type="match status" value="1"/>
</dbReference>
<evidence type="ECO:0000256" key="1">
    <source>
        <dbReference type="SAM" id="Coils"/>
    </source>
</evidence>
<dbReference type="Gene3D" id="1.20.5.170">
    <property type="match status" value="1"/>
</dbReference>
<dbReference type="InterPro" id="IPR029332">
    <property type="entry name" value="PEHE_dom"/>
</dbReference>
<dbReference type="InterPro" id="IPR026711">
    <property type="entry name" value="Msl-1"/>
</dbReference>
<dbReference type="AlphaFoldDB" id="A0A224YUV3"/>
<feature type="compositionally biased region" description="Pro residues" evidence="2">
    <location>
        <begin position="245"/>
        <end position="257"/>
    </location>
</feature>
<accession>A0A224YUV3</accession>
<dbReference type="PROSITE" id="PS52052">
    <property type="entry name" value="PEHE"/>
    <property type="match status" value="1"/>
</dbReference>
<feature type="compositionally biased region" description="Basic and acidic residues" evidence="2">
    <location>
        <begin position="1"/>
        <end position="11"/>
    </location>
</feature>
<keyword evidence="1" id="KW-0175">Coiled coil</keyword>
<protein>
    <submittedName>
        <fullName evidence="4">Male-specific lethal 1</fullName>
    </submittedName>
</protein>
<feature type="compositionally biased region" description="Low complexity" evidence="2">
    <location>
        <begin position="186"/>
        <end position="198"/>
    </location>
</feature>
<dbReference type="GO" id="GO:0003682">
    <property type="term" value="F:chromatin binding"/>
    <property type="evidence" value="ECO:0007669"/>
    <property type="project" value="TreeGrafter"/>
</dbReference>
<feature type="region of interest" description="Disordered" evidence="2">
    <location>
        <begin position="1"/>
        <end position="42"/>
    </location>
</feature>
<sequence>MIIDFRNRSMKSEPPGSGRQPSGPMPGACDMSKSLRNGTDRGNPLLRQVSLAAAAAFHDHISCAKSAAELLEPMPCDTDHLYAHCGDDAPDDSEQDRLRAIVVLHTDLIQHQEEVIAERERQIDELRIQRDELQERLRRLQACVAHVACQTEDMFVDARPPLLVTELLRPEPHSTALASSSELFEEVAPCESPEVPAVPEEEPAVQEHRGRSPLSKTTAEPPGRPPAAEPTRGEDAIQKQQQAEPAPPPPPRGPPPAAEDEERAQEAPAEVPAAPVQSSSQEAAAPPEPSARKAGRKRSAAARDDPGRLLYNHQAYASCAARPPPAEEASAEAIEVPTWRVNHISSLYSMEGTENLDDEVFRKRHAKLEANEKRRKRWDLQLLREQQHTERLRRRMERSVEKPPSCPPTFSGELRHVHFVEVVEDLPVLAFGQPIPELQPAEFTLPWVKHPLRHSESTGDRMASKKQRKTVQSKGPWR</sequence>
<dbReference type="GO" id="GO:0072487">
    <property type="term" value="C:MSL complex"/>
    <property type="evidence" value="ECO:0007669"/>
    <property type="project" value="InterPro"/>
</dbReference>
<feature type="domain" description="PEHE" evidence="3">
    <location>
        <begin position="333"/>
        <end position="447"/>
    </location>
</feature>
<organism evidence="4">
    <name type="scientific">Rhipicephalus zambeziensis</name>
    <dbReference type="NCBI Taxonomy" id="60191"/>
    <lineage>
        <taxon>Eukaryota</taxon>
        <taxon>Metazoa</taxon>
        <taxon>Ecdysozoa</taxon>
        <taxon>Arthropoda</taxon>
        <taxon>Chelicerata</taxon>
        <taxon>Arachnida</taxon>
        <taxon>Acari</taxon>
        <taxon>Parasitiformes</taxon>
        <taxon>Ixodida</taxon>
        <taxon>Ixodoidea</taxon>
        <taxon>Ixodidae</taxon>
        <taxon>Rhipicephalinae</taxon>
        <taxon>Rhipicephalus</taxon>
        <taxon>Rhipicephalus</taxon>
    </lineage>
</organism>
<feature type="region of interest" description="Disordered" evidence="2">
    <location>
        <begin position="454"/>
        <end position="478"/>
    </location>
</feature>
<dbReference type="EMBL" id="GFPF01009559">
    <property type="protein sequence ID" value="MAA20705.1"/>
    <property type="molecule type" value="Transcribed_RNA"/>
</dbReference>
<feature type="coiled-coil region" evidence="1">
    <location>
        <begin position="109"/>
        <end position="143"/>
    </location>
</feature>
<evidence type="ECO:0000313" key="4">
    <source>
        <dbReference type="EMBL" id="MAA20705.1"/>
    </source>
</evidence>
<dbReference type="PANTHER" id="PTHR21656:SF2">
    <property type="entry name" value="MALE-SPECIFIC LETHAL 1 HOMOLOG"/>
    <property type="match status" value="1"/>
</dbReference>
<feature type="compositionally biased region" description="Low complexity" evidence="2">
    <location>
        <begin position="266"/>
        <end position="285"/>
    </location>
</feature>